<name>B8HYZ5_CYAP4</name>
<reference evidence="1" key="1">
    <citation type="submission" date="2009-01" db="EMBL/GenBank/DDBJ databases">
        <title>Complete sequence of plasmid1 Cyanothece sp. PCC 7425.</title>
        <authorList>
            <consortium name="US DOE Joint Genome Institute"/>
            <person name="Lucas S."/>
            <person name="Copeland A."/>
            <person name="Lapidus A."/>
            <person name="Glavina del Rio T."/>
            <person name="Dalin E."/>
            <person name="Tice H."/>
            <person name="Bruce D."/>
            <person name="Goodwin L."/>
            <person name="Pitluck S."/>
            <person name="Sims D."/>
            <person name="Meineke L."/>
            <person name="Brettin T."/>
            <person name="Detter J.C."/>
            <person name="Han C."/>
            <person name="Larimer F."/>
            <person name="Land M."/>
            <person name="Hauser L."/>
            <person name="Kyrpides N."/>
            <person name="Ovchinnikova G."/>
            <person name="Liberton M."/>
            <person name="Stoeckel J."/>
            <person name="Banerjee A."/>
            <person name="Singh A."/>
            <person name="Page L."/>
            <person name="Sato H."/>
            <person name="Zhao L."/>
            <person name="Sherman L."/>
            <person name="Pakrasi H."/>
            <person name="Richardson P."/>
        </authorList>
    </citation>
    <scope>NUCLEOTIDE SEQUENCE</scope>
    <source>
        <strain evidence="1">PCC 7425</strain>
        <plasmid evidence="1">pP742501</plasmid>
    </source>
</reference>
<dbReference type="OrthoDB" id="2679764at2"/>
<accession>B8HYZ5</accession>
<evidence type="ECO:0000313" key="1">
    <source>
        <dbReference type="EMBL" id="ACL47643.1"/>
    </source>
</evidence>
<geneLocation type="plasmid" evidence="1">
    <name>pP742501</name>
</geneLocation>
<sequence>MQFSLPCAYGLLNAITRTAQDVSSYDRATELEAIGSKVLSLPQSVWHEIALAR</sequence>
<organism evidence="1">
    <name type="scientific">Cyanothece sp. (strain PCC 7425 / ATCC 29141)</name>
    <dbReference type="NCBI Taxonomy" id="395961"/>
    <lineage>
        <taxon>Bacteria</taxon>
        <taxon>Bacillati</taxon>
        <taxon>Cyanobacteriota</taxon>
        <taxon>Cyanophyceae</taxon>
        <taxon>Gomontiellales</taxon>
        <taxon>Cyanothecaceae</taxon>
        <taxon>Cyanothece</taxon>
    </lineage>
</organism>
<dbReference type="AlphaFoldDB" id="B8HYZ5"/>
<protein>
    <submittedName>
        <fullName evidence="1">Uncharacterized protein</fullName>
    </submittedName>
</protein>
<keyword evidence="1" id="KW-0614">Plasmid</keyword>
<dbReference type="HOGENOM" id="CLU_3060732_0_0_3"/>
<dbReference type="KEGG" id="cyn:Cyan7425_5384"/>
<gene>
    <name evidence="1" type="ordered locus">Cyan7425_5384</name>
</gene>
<dbReference type="EMBL" id="CP001345">
    <property type="protein sequence ID" value="ACL47643.1"/>
    <property type="molecule type" value="Genomic_DNA"/>
</dbReference>
<proteinExistence type="predicted"/>